<reference evidence="5" key="1">
    <citation type="submission" date="2021-08" db="EMBL/GenBank/DDBJ databases">
        <title>Hoeflea bacterium WL0058 sp. nov., isolated from the sediment.</title>
        <authorList>
            <person name="Wang L."/>
            <person name="Zhang D."/>
        </authorList>
    </citation>
    <scope>NUCLEOTIDE SEQUENCE</scope>
    <source>
        <strain evidence="5">WL0058</strain>
    </source>
</reference>
<protein>
    <submittedName>
        <fullName evidence="5">HK97 family phage prohead protease</fullName>
    </submittedName>
</protein>
<comment type="caution">
    <text evidence="5">The sequence shown here is derived from an EMBL/GenBank/DDBJ whole genome shotgun (WGS) entry which is preliminary data.</text>
</comment>
<evidence type="ECO:0000256" key="1">
    <source>
        <dbReference type="ARBA" id="ARBA00022612"/>
    </source>
</evidence>
<keyword evidence="1" id="KW-1188">Viral release from host cell</keyword>
<dbReference type="InterPro" id="IPR054613">
    <property type="entry name" value="Peptidase_S78_dom"/>
</dbReference>
<evidence type="ECO:0000313" key="6">
    <source>
        <dbReference type="Proteomes" id="UP001196509"/>
    </source>
</evidence>
<name>A0AAE2ZQE2_9HYPH</name>
<dbReference type="Proteomes" id="UP001196509">
    <property type="component" value="Unassembled WGS sequence"/>
</dbReference>
<keyword evidence="6" id="KW-1185">Reference proteome</keyword>
<dbReference type="GO" id="GO:0008233">
    <property type="term" value="F:peptidase activity"/>
    <property type="evidence" value="ECO:0007669"/>
    <property type="project" value="UniProtKB-KW"/>
</dbReference>
<dbReference type="GO" id="GO:0006508">
    <property type="term" value="P:proteolysis"/>
    <property type="evidence" value="ECO:0007669"/>
    <property type="project" value="UniProtKB-KW"/>
</dbReference>
<proteinExistence type="predicted"/>
<gene>
    <name evidence="5" type="ORF">K1W69_17450</name>
</gene>
<dbReference type="Pfam" id="PF04586">
    <property type="entry name" value="Peptidase_S78"/>
    <property type="match status" value="1"/>
</dbReference>
<keyword evidence="2 5" id="KW-0645">Protease</keyword>
<accession>A0AAE2ZQE2</accession>
<evidence type="ECO:0000256" key="3">
    <source>
        <dbReference type="ARBA" id="ARBA00022801"/>
    </source>
</evidence>
<dbReference type="AlphaFoldDB" id="A0AAE2ZQE2"/>
<feature type="domain" description="Prohead serine protease" evidence="4">
    <location>
        <begin position="109"/>
        <end position="155"/>
    </location>
</feature>
<evidence type="ECO:0000259" key="4">
    <source>
        <dbReference type="Pfam" id="PF04586"/>
    </source>
</evidence>
<keyword evidence="3" id="KW-0378">Hydrolase</keyword>
<sequence>MKCRKSGIALKAMDDDGHGMARIATLSAIDHDGDTYAKGAFSAEGGDQWAQILAAHNWGTVPLGKARVFERGDEALAELHLNLNTDAGKEWHAALKFDLEGCDGTGSKHPIQEWSYGFRVLDAAHEDRDGEKVRVLKRLKVFEVSPVVQGAGINTGTLVMKGAALKGERFERLTEDLAEILSGIKADPTALSAAGLKQIADLHEGLGGILKTAEAEEASARRLMAGQAWRASKRHLKRD</sequence>
<dbReference type="RefSeq" id="WP_220229702.1">
    <property type="nucleotide sequence ID" value="NZ_JAICBX010000003.1"/>
</dbReference>
<dbReference type="EMBL" id="JAICBX010000003">
    <property type="protein sequence ID" value="MBW8638986.1"/>
    <property type="molecule type" value="Genomic_DNA"/>
</dbReference>
<evidence type="ECO:0000256" key="2">
    <source>
        <dbReference type="ARBA" id="ARBA00022670"/>
    </source>
</evidence>
<evidence type="ECO:0000313" key="5">
    <source>
        <dbReference type="EMBL" id="MBW8638986.1"/>
    </source>
</evidence>
<organism evidence="5 6">
    <name type="scientific">Flavimaribacter sediminis</name>
    <dbReference type="NCBI Taxonomy" id="2865987"/>
    <lineage>
        <taxon>Bacteria</taxon>
        <taxon>Pseudomonadati</taxon>
        <taxon>Pseudomonadota</taxon>
        <taxon>Alphaproteobacteria</taxon>
        <taxon>Hyphomicrobiales</taxon>
        <taxon>Rhizobiaceae</taxon>
        <taxon>Flavimaribacter</taxon>
    </lineage>
</organism>